<evidence type="ECO:0000256" key="6">
    <source>
        <dbReference type="ARBA" id="ARBA00023136"/>
    </source>
</evidence>
<keyword evidence="10" id="KW-1185">Reference proteome</keyword>
<feature type="transmembrane region" description="Helical" evidence="7">
    <location>
        <begin position="12"/>
        <end position="37"/>
    </location>
</feature>
<evidence type="ECO:0000256" key="3">
    <source>
        <dbReference type="ARBA" id="ARBA00022475"/>
    </source>
</evidence>
<keyword evidence="4 7" id="KW-0812">Transmembrane</keyword>
<dbReference type="PANTHER" id="PTHR30193">
    <property type="entry name" value="ABC TRANSPORTER PERMEASE PROTEIN"/>
    <property type="match status" value="1"/>
</dbReference>
<feature type="transmembrane region" description="Helical" evidence="7">
    <location>
        <begin position="259"/>
        <end position="281"/>
    </location>
</feature>
<dbReference type="Pfam" id="PF00528">
    <property type="entry name" value="BPD_transp_1"/>
    <property type="match status" value="1"/>
</dbReference>
<comment type="caution">
    <text evidence="9">The sequence shown here is derived from an EMBL/GenBank/DDBJ whole genome shotgun (WGS) entry which is preliminary data.</text>
</comment>
<gene>
    <name evidence="9" type="ORF">ISU02_06485</name>
</gene>
<evidence type="ECO:0000256" key="7">
    <source>
        <dbReference type="RuleBase" id="RU363032"/>
    </source>
</evidence>
<dbReference type="EMBL" id="JADKNH010000003">
    <property type="protein sequence ID" value="MBF4692757.1"/>
    <property type="molecule type" value="Genomic_DNA"/>
</dbReference>
<evidence type="ECO:0000256" key="2">
    <source>
        <dbReference type="ARBA" id="ARBA00022448"/>
    </source>
</evidence>
<keyword evidence="6 7" id="KW-0472">Membrane</keyword>
<evidence type="ECO:0000256" key="4">
    <source>
        <dbReference type="ARBA" id="ARBA00022692"/>
    </source>
</evidence>
<dbReference type="Proteomes" id="UP000614200">
    <property type="component" value="Unassembled WGS sequence"/>
</dbReference>
<dbReference type="Gene3D" id="1.10.3720.10">
    <property type="entry name" value="MetI-like"/>
    <property type="match status" value="1"/>
</dbReference>
<evidence type="ECO:0000256" key="1">
    <source>
        <dbReference type="ARBA" id="ARBA00004651"/>
    </source>
</evidence>
<feature type="transmembrane region" description="Helical" evidence="7">
    <location>
        <begin position="201"/>
        <end position="226"/>
    </location>
</feature>
<evidence type="ECO:0000313" key="9">
    <source>
        <dbReference type="EMBL" id="MBF4692757.1"/>
    </source>
</evidence>
<feature type="transmembrane region" description="Helical" evidence="7">
    <location>
        <begin position="76"/>
        <end position="95"/>
    </location>
</feature>
<evidence type="ECO:0000259" key="8">
    <source>
        <dbReference type="PROSITE" id="PS50928"/>
    </source>
</evidence>
<name>A0ABR9ZQL5_9FIRM</name>
<feature type="transmembrane region" description="Helical" evidence="7">
    <location>
        <begin position="107"/>
        <end position="127"/>
    </location>
</feature>
<keyword evidence="5 7" id="KW-1133">Transmembrane helix</keyword>
<dbReference type="InterPro" id="IPR000515">
    <property type="entry name" value="MetI-like"/>
</dbReference>
<dbReference type="PROSITE" id="PS50928">
    <property type="entry name" value="ABC_TM1"/>
    <property type="match status" value="1"/>
</dbReference>
<keyword evidence="2 7" id="KW-0813">Transport</keyword>
<feature type="transmembrane region" description="Helical" evidence="7">
    <location>
        <begin position="155"/>
        <end position="180"/>
    </location>
</feature>
<dbReference type="PANTHER" id="PTHR30193:SF37">
    <property type="entry name" value="INNER MEMBRANE ABC TRANSPORTER PERMEASE PROTEIN YCJO"/>
    <property type="match status" value="1"/>
</dbReference>
<dbReference type="SUPFAM" id="SSF161098">
    <property type="entry name" value="MetI-like"/>
    <property type="match status" value="1"/>
</dbReference>
<organism evidence="9 10">
    <name type="scientific">Fusibacter ferrireducens</name>
    <dbReference type="NCBI Taxonomy" id="2785058"/>
    <lineage>
        <taxon>Bacteria</taxon>
        <taxon>Bacillati</taxon>
        <taxon>Bacillota</taxon>
        <taxon>Clostridia</taxon>
        <taxon>Eubacteriales</taxon>
        <taxon>Eubacteriales Family XII. Incertae Sedis</taxon>
        <taxon>Fusibacter</taxon>
    </lineage>
</organism>
<keyword evidence="3" id="KW-1003">Cell membrane</keyword>
<protein>
    <submittedName>
        <fullName evidence="9">Sugar ABC transporter permease</fullName>
    </submittedName>
</protein>
<comment type="subcellular location">
    <subcellularLocation>
        <location evidence="1 7">Cell membrane</location>
        <topology evidence="1 7">Multi-pass membrane protein</topology>
    </subcellularLocation>
</comment>
<feature type="domain" description="ABC transmembrane type-1" evidence="8">
    <location>
        <begin position="70"/>
        <end position="280"/>
    </location>
</feature>
<proteinExistence type="inferred from homology"/>
<reference evidence="9 10" key="1">
    <citation type="submission" date="2020-11" db="EMBL/GenBank/DDBJ databases">
        <title>Fusibacter basophilias sp. nov.</title>
        <authorList>
            <person name="Qiu D."/>
        </authorList>
    </citation>
    <scope>NUCLEOTIDE SEQUENCE [LARGE SCALE GENOMIC DNA]</scope>
    <source>
        <strain evidence="9 10">Q10-2</strain>
    </source>
</reference>
<sequence>MDLLKHIGKVVFPYGLIAPSMMIFLIFMIYPILYMIYLSFQKWNMLSDKVFIGVQNYDKLFVDPDFYQVMITTVKFMVGTVSVSVVLALLLALYLNQNTAINRFLQGVIFAPYIVSLVSIAFIFMWMMDSDLGLLNYILNLLHLPTVRWLEDPKVAIYALVLVNIWKGVGYYTIIFISAFQSIPPYLYEAAKLDKSNRYRTFFKITLPMISPTLFFITLTGIIGGLKVFETINIMTMGSNNTNTLVYSLYQYGFSFHKIGYASAIGVVLMVIIGTVTFFYFNTLSKRVHYR</sequence>
<dbReference type="InterPro" id="IPR035906">
    <property type="entry name" value="MetI-like_sf"/>
</dbReference>
<dbReference type="CDD" id="cd06261">
    <property type="entry name" value="TM_PBP2"/>
    <property type="match status" value="1"/>
</dbReference>
<accession>A0ABR9ZQL5</accession>
<comment type="similarity">
    <text evidence="7">Belongs to the binding-protein-dependent transport system permease family.</text>
</comment>
<evidence type="ECO:0000256" key="5">
    <source>
        <dbReference type="ARBA" id="ARBA00022989"/>
    </source>
</evidence>
<dbReference type="InterPro" id="IPR051393">
    <property type="entry name" value="ABC_transporter_permease"/>
</dbReference>
<evidence type="ECO:0000313" key="10">
    <source>
        <dbReference type="Proteomes" id="UP000614200"/>
    </source>
</evidence>